<dbReference type="InterPro" id="IPR012677">
    <property type="entry name" value="Nucleotide-bd_a/b_plait_sf"/>
</dbReference>
<dbReference type="NCBIfam" id="NF004363">
    <property type="entry name" value="PRK05738.2-4"/>
    <property type="match status" value="1"/>
</dbReference>
<comment type="function">
    <text evidence="6">One of the early assembly proteins it binds 23S rRNA. One of the proteins that surrounds the polypeptide exit tunnel on the outside of the ribosome. Forms the main docking site for trigger factor binding to the ribosome.</text>
</comment>
<dbReference type="GO" id="GO:1990904">
    <property type="term" value="C:ribonucleoprotein complex"/>
    <property type="evidence" value="ECO:0007669"/>
    <property type="project" value="UniProtKB-KW"/>
</dbReference>
<evidence type="ECO:0000256" key="1">
    <source>
        <dbReference type="ARBA" id="ARBA00006700"/>
    </source>
</evidence>
<dbReference type="GO" id="GO:0019843">
    <property type="term" value="F:rRNA binding"/>
    <property type="evidence" value="ECO:0007669"/>
    <property type="project" value="UniProtKB-UniRule"/>
</dbReference>
<evidence type="ECO:0000256" key="6">
    <source>
        <dbReference type="HAMAP-Rule" id="MF_01369"/>
    </source>
</evidence>
<dbReference type="PATRIC" id="fig|273035.7.peg.288"/>
<gene>
    <name evidence="6 8" type="primary">rplW</name>
    <name evidence="8" type="ORF">SKUN_00245</name>
</gene>
<keyword evidence="5 6" id="KW-0687">Ribonucleoprotein</keyword>
<dbReference type="OrthoDB" id="9793353at2"/>
<keyword evidence="2 6" id="KW-0699">rRNA-binding</keyword>
<comment type="subunit">
    <text evidence="6">Part of the 50S ribosomal subunit. Contacts protein L29, and trigger factor when it is bound to the ribosome.</text>
</comment>
<evidence type="ECO:0000256" key="7">
    <source>
        <dbReference type="RuleBase" id="RU003934"/>
    </source>
</evidence>
<evidence type="ECO:0000256" key="2">
    <source>
        <dbReference type="ARBA" id="ARBA00022730"/>
    </source>
</evidence>
<dbReference type="GO" id="GO:0005840">
    <property type="term" value="C:ribosome"/>
    <property type="evidence" value="ECO:0007669"/>
    <property type="project" value="UniProtKB-KW"/>
</dbReference>
<dbReference type="Proteomes" id="UP000062963">
    <property type="component" value="Chromosome"/>
</dbReference>
<evidence type="ECO:0000256" key="4">
    <source>
        <dbReference type="ARBA" id="ARBA00022980"/>
    </source>
</evidence>
<accession>A0A0K2JF01</accession>
<dbReference type="PROSITE" id="PS00050">
    <property type="entry name" value="RIBOSOMAL_L23"/>
    <property type="match status" value="1"/>
</dbReference>
<protein>
    <recommendedName>
        <fullName evidence="6">Large ribosomal subunit protein uL23</fullName>
    </recommendedName>
</protein>
<dbReference type="FunFam" id="3.30.70.330:FF:000001">
    <property type="entry name" value="50S ribosomal protein L23"/>
    <property type="match status" value="1"/>
</dbReference>
<proteinExistence type="inferred from homology"/>
<dbReference type="Pfam" id="PF00276">
    <property type="entry name" value="Ribosomal_L23"/>
    <property type="match status" value="1"/>
</dbReference>
<dbReference type="InterPro" id="IPR013025">
    <property type="entry name" value="Ribosomal_uL23-like"/>
</dbReference>
<dbReference type="GO" id="GO:0003735">
    <property type="term" value="F:structural constituent of ribosome"/>
    <property type="evidence" value="ECO:0007669"/>
    <property type="project" value="InterPro"/>
</dbReference>
<dbReference type="STRING" id="273035.SKUN_00245"/>
<evidence type="ECO:0000313" key="8">
    <source>
        <dbReference type="EMBL" id="ALA97165.1"/>
    </source>
</evidence>
<reference evidence="8 9" key="1">
    <citation type="journal article" date="2015" name="Genome Announc.">
        <title>Complete Genome Sequence of Spiroplasma kunkelii Strain CR2-3x, Causal Agent of Corn Stunt Disease in Zea mays L.</title>
        <authorList>
            <person name="Davis R.E."/>
            <person name="Shao J."/>
            <person name="Dally E.L."/>
            <person name="Zhao Y."/>
            <person name="Gasparich G.E."/>
            <person name="Gaynor B.J."/>
            <person name="Athey J.C."/>
            <person name="Harrison N.A."/>
            <person name="Donofrio N."/>
        </authorList>
    </citation>
    <scope>NUCLEOTIDE SEQUENCE [LARGE SCALE GENOMIC DNA]</scope>
    <source>
        <strain evidence="8 9">CR2-3x</strain>
    </source>
</reference>
<sequence length="95" mass="10988">MHITNVIKKPILSEKTYRNMANGVYTFEVARTANKVQIKKAFEKIFEVKVEKVNVINYDPKEKKMGKFVGETIYTKRAIIKLKPGEKLDLLGEDK</sequence>
<keyword evidence="9" id="KW-1185">Reference proteome</keyword>
<keyword evidence="4 6" id="KW-0689">Ribosomal protein</keyword>
<evidence type="ECO:0000313" key="9">
    <source>
        <dbReference type="Proteomes" id="UP000062963"/>
    </source>
</evidence>
<dbReference type="EMBL" id="CP010899">
    <property type="protein sequence ID" value="ALA97165.1"/>
    <property type="molecule type" value="Genomic_DNA"/>
</dbReference>
<dbReference type="RefSeq" id="WP_053390507.1">
    <property type="nucleotide sequence ID" value="NZ_CP010899.1"/>
</dbReference>
<keyword evidence="3 6" id="KW-0694">RNA-binding</keyword>
<dbReference type="GO" id="GO:0006412">
    <property type="term" value="P:translation"/>
    <property type="evidence" value="ECO:0007669"/>
    <property type="project" value="UniProtKB-UniRule"/>
</dbReference>
<organism evidence="8 9">
    <name type="scientific">Spiroplasma kunkelii CR2-3x</name>
    <dbReference type="NCBI Taxonomy" id="273035"/>
    <lineage>
        <taxon>Bacteria</taxon>
        <taxon>Bacillati</taxon>
        <taxon>Mycoplasmatota</taxon>
        <taxon>Mollicutes</taxon>
        <taxon>Entomoplasmatales</taxon>
        <taxon>Spiroplasmataceae</taxon>
        <taxon>Spiroplasma</taxon>
    </lineage>
</organism>
<dbReference type="Gene3D" id="3.30.70.330">
    <property type="match status" value="1"/>
</dbReference>
<dbReference type="SUPFAM" id="SSF54189">
    <property type="entry name" value="Ribosomal proteins S24e, L23 and L15e"/>
    <property type="match status" value="1"/>
</dbReference>
<evidence type="ECO:0000256" key="5">
    <source>
        <dbReference type="ARBA" id="ARBA00023274"/>
    </source>
</evidence>
<dbReference type="InterPro" id="IPR001014">
    <property type="entry name" value="Ribosomal_uL23_CS"/>
</dbReference>
<dbReference type="InterPro" id="IPR012678">
    <property type="entry name" value="Ribosomal_uL23/eL15/eS24_sf"/>
</dbReference>
<dbReference type="AlphaFoldDB" id="A0A0K2JF01"/>
<evidence type="ECO:0000256" key="3">
    <source>
        <dbReference type="ARBA" id="ARBA00022884"/>
    </source>
</evidence>
<name>A0A0K2JF01_SPIKU</name>
<dbReference type="HAMAP" id="MF_01369_B">
    <property type="entry name" value="Ribosomal_uL23_B"/>
    <property type="match status" value="1"/>
</dbReference>
<dbReference type="KEGG" id="skn:SKUN_00245"/>
<dbReference type="PANTHER" id="PTHR11620">
    <property type="entry name" value="60S RIBOSOMAL PROTEIN L23A"/>
    <property type="match status" value="1"/>
</dbReference>
<comment type="similarity">
    <text evidence="1 6 7">Belongs to the universal ribosomal protein uL23 family.</text>
</comment>